<keyword evidence="1" id="KW-0812">Transmembrane</keyword>
<sequence>MEGTSSSQEINQEEEVVRSIKTMFDNVPPLLSEYSIYRVPERLRKVNEEAYTPMVVSIGPYHHGKEKYKTMEYQKLRYLYSYLLRDNSVPLHQCVKLVLGLERSAREFYAETISYTKKEFVKMMLVDGFFIVELIRQYYYPDLRNEFDPIFKNHWIFNAVHRDMLLLENQLPFSVLKGLYTLINNSAEERFSTDRSFLELTDFLLCYYKPIPNHDESSLLYHRDGHHLLHLSLQRVIYPIQERRVTFPSRNNKDDLAFIPSATELHEAGIKFQGLGEDWKHLLVVRFIKGVLKIPTLLVDDRTESLFRNLIALEQTHSSSSINNQKNQRYGGFTPITDYVTLMDCLINTSADVALLRDHGIIRNWLGDNEEVAQLFNKLRSGIIACSTEFYFYELFADVNEFYNTRWHAWKAKLKRDYFNTPWASLSFVAAVFLLVCTLVQTVCSIIQVVQN</sequence>
<dbReference type="AlphaFoldDB" id="A0A7J6V8T8"/>
<evidence type="ECO:0000256" key="1">
    <source>
        <dbReference type="SAM" id="Phobius"/>
    </source>
</evidence>
<accession>A0A7J6V8T8</accession>
<dbReference type="OrthoDB" id="672127at2759"/>
<dbReference type="EMBL" id="JABWDY010036965">
    <property type="protein sequence ID" value="KAF5180802.1"/>
    <property type="molecule type" value="Genomic_DNA"/>
</dbReference>
<evidence type="ECO:0000313" key="2">
    <source>
        <dbReference type="EMBL" id="KAF5180802.1"/>
    </source>
</evidence>
<organism evidence="2 3">
    <name type="scientific">Thalictrum thalictroides</name>
    <name type="common">Rue-anemone</name>
    <name type="synonym">Anemone thalictroides</name>
    <dbReference type="NCBI Taxonomy" id="46969"/>
    <lineage>
        <taxon>Eukaryota</taxon>
        <taxon>Viridiplantae</taxon>
        <taxon>Streptophyta</taxon>
        <taxon>Embryophyta</taxon>
        <taxon>Tracheophyta</taxon>
        <taxon>Spermatophyta</taxon>
        <taxon>Magnoliopsida</taxon>
        <taxon>Ranunculales</taxon>
        <taxon>Ranunculaceae</taxon>
        <taxon>Thalictroideae</taxon>
        <taxon>Thalictrum</taxon>
    </lineage>
</organism>
<evidence type="ECO:0000313" key="3">
    <source>
        <dbReference type="Proteomes" id="UP000554482"/>
    </source>
</evidence>
<keyword evidence="3" id="KW-1185">Reference proteome</keyword>
<gene>
    <name evidence="2" type="ORF">FRX31_029611</name>
</gene>
<dbReference type="PANTHER" id="PTHR31170">
    <property type="entry name" value="BNAC04G53230D PROTEIN"/>
    <property type="match status" value="1"/>
</dbReference>
<name>A0A7J6V8T8_THATH</name>
<dbReference type="PANTHER" id="PTHR31170:SF17">
    <property type="match status" value="1"/>
</dbReference>
<proteinExistence type="predicted"/>
<feature type="transmembrane region" description="Helical" evidence="1">
    <location>
        <begin position="423"/>
        <end position="450"/>
    </location>
</feature>
<comment type="caution">
    <text evidence="2">The sequence shown here is derived from an EMBL/GenBank/DDBJ whole genome shotgun (WGS) entry which is preliminary data.</text>
</comment>
<dbReference type="Pfam" id="PF03140">
    <property type="entry name" value="DUF247"/>
    <property type="match status" value="1"/>
</dbReference>
<reference evidence="2 3" key="1">
    <citation type="submission" date="2020-06" db="EMBL/GenBank/DDBJ databases">
        <title>Transcriptomic and genomic resources for Thalictrum thalictroides and T. hernandezii: Facilitating candidate gene discovery in an emerging model plant lineage.</title>
        <authorList>
            <person name="Arias T."/>
            <person name="Riano-Pachon D.M."/>
            <person name="Di Stilio V.S."/>
        </authorList>
    </citation>
    <scope>NUCLEOTIDE SEQUENCE [LARGE SCALE GENOMIC DNA]</scope>
    <source>
        <strain evidence="3">cv. WT478/WT964</strain>
        <tissue evidence="2">Leaves</tissue>
    </source>
</reference>
<protein>
    <submittedName>
        <fullName evidence="2">Uncharacterized protein</fullName>
    </submittedName>
</protein>
<keyword evidence="1" id="KW-0472">Membrane</keyword>
<keyword evidence="1" id="KW-1133">Transmembrane helix</keyword>
<dbReference type="Proteomes" id="UP000554482">
    <property type="component" value="Unassembled WGS sequence"/>
</dbReference>
<dbReference type="InterPro" id="IPR004158">
    <property type="entry name" value="DUF247_pln"/>
</dbReference>